<evidence type="ECO:0000313" key="3">
    <source>
        <dbReference type="EMBL" id="MDF0748638.1"/>
    </source>
</evidence>
<evidence type="ECO:0000259" key="2">
    <source>
        <dbReference type="Pfam" id="PF00892"/>
    </source>
</evidence>
<feature type="domain" description="EamA" evidence="2">
    <location>
        <begin position="1"/>
        <end position="56"/>
    </location>
</feature>
<dbReference type="EMBL" id="JANCMW010000001">
    <property type="protein sequence ID" value="MDF0748638.1"/>
    <property type="molecule type" value="Genomic_DNA"/>
</dbReference>
<dbReference type="Proteomes" id="UP001143391">
    <property type="component" value="Unassembled WGS sequence"/>
</dbReference>
<evidence type="ECO:0000313" key="4">
    <source>
        <dbReference type="Proteomes" id="UP001143391"/>
    </source>
</evidence>
<organism evidence="3 4">
    <name type="scientific">Marinobacter iranensis</name>
    <dbReference type="NCBI Taxonomy" id="2962607"/>
    <lineage>
        <taxon>Bacteria</taxon>
        <taxon>Pseudomonadati</taxon>
        <taxon>Pseudomonadota</taxon>
        <taxon>Gammaproteobacteria</taxon>
        <taxon>Pseudomonadales</taxon>
        <taxon>Marinobacteraceae</taxon>
        <taxon>Marinobacter</taxon>
    </lineage>
</organism>
<accession>A0ABT5Y4P2</accession>
<feature type="transmembrane region" description="Helical" evidence="1">
    <location>
        <begin position="40"/>
        <end position="63"/>
    </location>
</feature>
<dbReference type="SUPFAM" id="SSF103481">
    <property type="entry name" value="Multidrug resistance efflux transporter EmrE"/>
    <property type="match status" value="1"/>
</dbReference>
<gene>
    <name evidence="3" type="ORF">NLU14_00185</name>
</gene>
<reference evidence="3" key="1">
    <citation type="submission" date="2022-07" db="EMBL/GenBank/DDBJ databases">
        <title>Marinobacter iranensis a new bacterium isolate from a hipersaline lake in Iran.</title>
        <authorList>
            <person name="Mohammad A.M.A."/>
            <person name="Cristina S.-P."/>
            <person name="Antonio V."/>
        </authorList>
    </citation>
    <scope>NUCLEOTIDE SEQUENCE</scope>
    <source>
        <strain evidence="3">71-i</strain>
    </source>
</reference>
<sequence length="73" mass="7801">MFYIVGLNHTVPTVASIVAMVEPVTASLFGIAFLNESLEGIQLVGMGLILITVTALSVYSNLVPRPTDQTPLR</sequence>
<evidence type="ECO:0000256" key="1">
    <source>
        <dbReference type="SAM" id="Phobius"/>
    </source>
</evidence>
<feature type="transmembrane region" description="Helical" evidence="1">
    <location>
        <begin position="12"/>
        <end position="34"/>
    </location>
</feature>
<dbReference type="Pfam" id="PF00892">
    <property type="entry name" value="EamA"/>
    <property type="match status" value="1"/>
</dbReference>
<protein>
    <submittedName>
        <fullName evidence="3">DMT family transporter</fullName>
    </submittedName>
</protein>
<comment type="caution">
    <text evidence="3">The sequence shown here is derived from an EMBL/GenBank/DDBJ whole genome shotgun (WGS) entry which is preliminary data.</text>
</comment>
<dbReference type="InterPro" id="IPR000620">
    <property type="entry name" value="EamA_dom"/>
</dbReference>
<keyword evidence="4" id="KW-1185">Reference proteome</keyword>
<proteinExistence type="predicted"/>
<keyword evidence="1" id="KW-1133">Transmembrane helix</keyword>
<name>A0ABT5Y4P2_9GAMM</name>
<keyword evidence="1" id="KW-0472">Membrane</keyword>
<dbReference type="InterPro" id="IPR037185">
    <property type="entry name" value="EmrE-like"/>
</dbReference>
<keyword evidence="1" id="KW-0812">Transmembrane</keyword>